<dbReference type="EMBL" id="SGPL01000009">
    <property type="protein sequence ID" value="THH21050.1"/>
    <property type="molecule type" value="Genomic_DNA"/>
</dbReference>
<feature type="compositionally biased region" description="Basic and acidic residues" evidence="1">
    <location>
        <begin position="84"/>
        <end position="106"/>
    </location>
</feature>
<gene>
    <name evidence="2" type="ORF">EW146_g423</name>
</gene>
<protein>
    <submittedName>
        <fullName evidence="2">Uncharacterized protein</fullName>
    </submittedName>
</protein>
<feature type="region of interest" description="Disordered" evidence="1">
    <location>
        <begin position="78"/>
        <end position="106"/>
    </location>
</feature>
<name>A0A4S4MDC6_9AGAM</name>
<keyword evidence="3" id="KW-1185">Reference proteome</keyword>
<evidence type="ECO:0000313" key="3">
    <source>
        <dbReference type="Proteomes" id="UP000310158"/>
    </source>
</evidence>
<feature type="region of interest" description="Disordered" evidence="1">
    <location>
        <begin position="134"/>
        <end position="167"/>
    </location>
</feature>
<evidence type="ECO:0000313" key="2">
    <source>
        <dbReference type="EMBL" id="THH21050.1"/>
    </source>
</evidence>
<accession>A0A4S4MDC6</accession>
<sequence length="167" mass="18098">MFGPKDPAKKAEKALAKEAKSDAKALDRAANALHSTEKAQIKAQKAAEKAADAEEEAVKTEHKAAIALDDATHKHDVAVTQQRQRHEEVQLKQDHNQKLKHDVADKKAELASITRRKEAADKERDDKLAHLRITADPNAAADRIEQSATAAVAGGDPNQPGAFVHTN</sequence>
<feature type="region of interest" description="Disordered" evidence="1">
    <location>
        <begin position="1"/>
        <end position="22"/>
    </location>
</feature>
<evidence type="ECO:0000256" key="1">
    <source>
        <dbReference type="SAM" id="MobiDB-lite"/>
    </source>
</evidence>
<organism evidence="2 3">
    <name type="scientific">Bondarzewia mesenterica</name>
    <dbReference type="NCBI Taxonomy" id="1095465"/>
    <lineage>
        <taxon>Eukaryota</taxon>
        <taxon>Fungi</taxon>
        <taxon>Dikarya</taxon>
        <taxon>Basidiomycota</taxon>
        <taxon>Agaricomycotina</taxon>
        <taxon>Agaricomycetes</taxon>
        <taxon>Russulales</taxon>
        <taxon>Bondarzewiaceae</taxon>
        <taxon>Bondarzewia</taxon>
    </lineage>
</organism>
<comment type="caution">
    <text evidence="2">The sequence shown here is derived from an EMBL/GenBank/DDBJ whole genome shotgun (WGS) entry which is preliminary data.</text>
</comment>
<reference evidence="2 3" key="1">
    <citation type="submission" date="2019-02" db="EMBL/GenBank/DDBJ databases">
        <title>Genome sequencing of the rare red list fungi Bondarzewia mesenterica.</title>
        <authorList>
            <person name="Buettner E."/>
            <person name="Kellner H."/>
        </authorList>
    </citation>
    <scope>NUCLEOTIDE SEQUENCE [LARGE SCALE GENOMIC DNA]</scope>
    <source>
        <strain evidence="2 3">DSM 108281</strain>
    </source>
</reference>
<dbReference type="AlphaFoldDB" id="A0A4S4MDC6"/>
<dbReference type="Proteomes" id="UP000310158">
    <property type="component" value="Unassembled WGS sequence"/>
</dbReference>
<dbReference type="OrthoDB" id="3364747at2759"/>
<feature type="region of interest" description="Disordered" evidence="1">
    <location>
        <begin position="35"/>
        <end position="56"/>
    </location>
</feature>
<proteinExistence type="predicted"/>